<protein>
    <submittedName>
        <fullName evidence="1">Uncharacterized protein</fullName>
    </submittedName>
</protein>
<name>A0ACB8VVK3_9TELE</name>
<accession>A0ACB8VVK3</accession>
<evidence type="ECO:0000313" key="2">
    <source>
        <dbReference type="Proteomes" id="UP000831701"/>
    </source>
</evidence>
<reference evidence="1" key="1">
    <citation type="submission" date="2022-04" db="EMBL/GenBank/DDBJ databases">
        <title>Jade perch genome.</title>
        <authorList>
            <person name="Chao B."/>
        </authorList>
    </citation>
    <scope>NUCLEOTIDE SEQUENCE</scope>
    <source>
        <strain evidence="1">CB-2022</strain>
    </source>
</reference>
<gene>
    <name evidence="1" type="ORF">L3Q82_002751</name>
</gene>
<comment type="caution">
    <text evidence="1">The sequence shown here is derived from an EMBL/GenBank/DDBJ whole genome shotgun (WGS) entry which is preliminary data.</text>
</comment>
<dbReference type="EMBL" id="CM041547">
    <property type="protein sequence ID" value="KAI3359233.1"/>
    <property type="molecule type" value="Genomic_DNA"/>
</dbReference>
<evidence type="ECO:0000313" key="1">
    <source>
        <dbReference type="EMBL" id="KAI3359233.1"/>
    </source>
</evidence>
<proteinExistence type="predicted"/>
<organism evidence="1 2">
    <name type="scientific">Scortum barcoo</name>
    <name type="common">barcoo grunter</name>
    <dbReference type="NCBI Taxonomy" id="214431"/>
    <lineage>
        <taxon>Eukaryota</taxon>
        <taxon>Metazoa</taxon>
        <taxon>Chordata</taxon>
        <taxon>Craniata</taxon>
        <taxon>Vertebrata</taxon>
        <taxon>Euteleostomi</taxon>
        <taxon>Actinopterygii</taxon>
        <taxon>Neopterygii</taxon>
        <taxon>Teleostei</taxon>
        <taxon>Neoteleostei</taxon>
        <taxon>Acanthomorphata</taxon>
        <taxon>Eupercaria</taxon>
        <taxon>Centrarchiformes</taxon>
        <taxon>Terapontoidei</taxon>
        <taxon>Terapontidae</taxon>
        <taxon>Scortum</taxon>
    </lineage>
</organism>
<dbReference type="Proteomes" id="UP000831701">
    <property type="component" value="Chromosome 17"/>
</dbReference>
<keyword evidence="2" id="KW-1185">Reference proteome</keyword>
<sequence length="1174" mass="134013">MSDLPSERITPARPFEYTTVDLFGPYEVKDEVRKKVRLKVWGIVFCCMASRALHTDIVSDQSSEGFLLAYKRFTALRGHPKKLWSDPGKNFVGARPALRDLYIFLDQLEKNGAAEAAVHTVKRALHNLGGDGCFTWGEFQTFLYMAANLANERPIDARTQSREDCVDYISPNSLLLGRSGPRGDLGSFEFEGYAYKRLRAIQTEVDRFWRDKICDLETDKRELVGVFGKTGAGKSSLINAVIGEKNLLPSGSFSACTSVMIKVEANMQSKKYEAHIEFITKEEWKDELWSLNFLVANADQGKEDDDDDDDTVDKLSALYGEEWRNKTHEDLMDRRYFREIPEFLSSERKILTCESAEELSARFVKYTKSGSKDGEGKEVRRWYWPLVKCVTVRVPDNDLLQHVTLVDLPGNGDRNKSRDKMWKEVVGSCSAVWIVTDINRAGSEKEPWEILKSASSLMGNGGECQHIHFICTKSDVIEDPDELNEGKRGPFNKAISKFSLHTETLIEKYKRVELQLIFLKTEEEKMKSKLNKTIRERKKTVYSSLTMTIEEIMQECYKKAARFTGDGSLNNMRETIVKHVYDSKNIMFEKAKNEMLSQLRDLKVYVAVELAEVKKYSNELVDTLKKRDEFEERIDEESFYCLEDEHIDKLFLKVGPNAKFKKKLKLLKSQQAHGETADSALEWKDELWSLLNFLGANADQGKEDDDDDDDDDTVDKLSALYGEEWRNKTHEDLMDRKYYREIPEFLSSERKILSCESAEDLSARFVRYTKSGSKDGEGKEVKRWYWPLVKCVTVRVPDNDLLQHVTLVDLPGNGDRNKSRDKMWKEVVGSCSAVWIVTDINRAGSEKEPWEILKSASSLMGNGGECQHIHFICTKSDVIDDSDELDIYTILPEFTVFKLTEDHKHFSAECFKVFTVSSKEFLKKNPRLPREDTEIPKLQEFLQNLNDCHSKTLNYVSGAYGILSLIQGSRCTEVRKHSGRGFHRILKCLEEKMKSKLNKTIRERKKTVYSSLTMTIEEIMQECYKKAARFTGDGSLNNMRETIVKHVNDSKNIMFEQAKNEMLSQLRGLKEEILRTLEGTMQKSVDLSLKTDGVSIPDVAVELAEVKKYSSKLVDTLKKRDEFGIHVSESPLSSSGYPGPGRGGSRDAQTSLTPDTSSSSSGGIPRRSQASREA</sequence>